<keyword evidence="1" id="KW-0175">Coiled coil</keyword>
<dbReference type="WBParaSite" id="Pan_g13021.t1">
    <property type="protein sequence ID" value="Pan_g13021.t1"/>
    <property type="gene ID" value="Pan_g13021"/>
</dbReference>
<dbReference type="AlphaFoldDB" id="A0A7E4UUI0"/>
<dbReference type="Proteomes" id="UP000492821">
    <property type="component" value="Unassembled WGS sequence"/>
</dbReference>
<feature type="coiled-coil region" evidence="1">
    <location>
        <begin position="39"/>
        <end position="66"/>
    </location>
</feature>
<sequence>MVRLDEAKQFEERLTELRDEFTTSASSEGCRTRQFNPIQAELLAKVDQLINEKAELQIKMEIMQAKYVRDKLRDERNILQKQTALTEASTNTDEASTSSSTPTAADPAEIERLQARITAYKKQIDKLNDELDSTDDKMEGLMQQIFQRTVQMNELKRRLGDTDIEAVTSMDKV</sequence>
<accession>A0A7E4UUI0</accession>
<feature type="region of interest" description="Disordered" evidence="2">
    <location>
        <begin position="83"/>
        <end position="109"/>
    </location>
</feature>
<organism evidence="3 4">
    <name type="scientific">Panagrellus redivivus</name>
    <name type="common">Microworm</name>
    <dbReference type="NCBI Taxonomy" id="6233"/>
    <lineage>
        <taxon>Eukaryota</taxon>
        <taxon>Metazoa</taxon>
        <taxon>Ecdysozoa</taxon>
        <taxon>Nematoda</taxon>
        <taxon>Chromadorea</taxon>
        <taxon>Rhabditida</taxon>
        <taxon>Tylenchina</taxon>
        <taxon>Panagrolaimomorpha</taxon>
        <taxon>Panagrolaimoidea</taxon>
        <taxon>Panagrolaimidae</taxon>
        <taxon>Panagrellus</taxon>
    </lineage>
</organism>
<evidence type="ECO:0000256" key="1">
    <source>
        <dbReference type="SAM" id="Coils"/>
    </source>
</evidence>
<feature type="coiled-coil region" evidence="1">
    <location>
        <begin position="110"/>
        <end position="144"/>
    </location>
</feature>
<protein>
    <submittedName>
        <fullName evidence="4">t-SNARE coiled-coil homology domain-containing protein</fullName>
    </submittedName>
</protein>
<reference evidence="3" key="1">
    <citation type="journal article" date="2013" name="Genetics">
        <title>The draft genome and transcriptome of Panagrellus redivivus are shaped by the harsh demands of a free-living lifestyle.</title>
        <authorList>
            <person name="Srinivasan J."/>
            <person name="Dillman A.R."/>
            <person name="Macchietto M.G."/>
            <person name="Heikkinen L."/>
            <person name="Lakso M."/>
            <person name="Fracchia K.M."/>
            <person name="Antoshechkin I."/>
            <person name="Mortazavi A."/>
            <person name="Wong G."/>
            <person name="Sternberg P.W."/>
        </authorList>
    </citation>
    <scope>NUCLEOTIDE SEQUENCE [LARGE SCALE GENOMIC DNA]</scope>
    <source>
        <strain evidence="3">MT8872</strain>
    </source>
</reference>
<name>A0A7E4UUI0_PANRE</name>
<keyword evidence="3" id="KW-1185">Reference proteome</keyword>
<proteinExistence type="predicted"/>
<evidence type="ECO:0000256" key="2">
    <source>
        <dbReference type="SAM" id="MobiDB-lite"/>
    </source>
</evidence>
<evidence type="ECO:0000313" key="4">
    <source>
        <dbReference type="WBParaSite" id="Pan_g13021.t1"/>
    </source>
</evidence>
<evidence type="ECO:0000313" key="3">
    <source>
        <dbReference type="Proteomes" id="UP000492821"/>
    </source>
</evidence>
<reference evidence="4" key="2">
    <citation type="submission" date="2020-10" db="UniProtKB">
        <authorList>
            <consortium name="WormBaseParasite"/>
        </authorList>
    </citation>
    <scope>IDENTIFICATION</scope>
</reference>
<feature type="compositionally biased region" description="Low complexity" evidence="2">
    <location>
        <begin position="92"/>
        <end position="107"/>
    </location>
</feature>